<keyword evidence="4" id="KW-0479">Metal-binding</keyword>
<evidence type="ECO:0000256" key="7">
    <source>
        <dbReference type="ARBA" id="ARBA00022801"/>
    </source>
</evidence>
<dbReference type="SMART" id="SM00898">
    <property type="entry name" value="Fapy_DNA_glyco"/>
    <property type="match status" value="1"/>
</dbReference>
<comment type="cofactor">
    <cofactor evidence="1">
        <name>Zn(2+)</name>
        <dbReference type="ChEBI" id="CHEBI:29105"/>
    </cofactor>
</comment>
<dbReference type="GO" id="GO:0003684">
    <property type="term" value="F:damaged DNA binding"/>
    <property type="evidence" value="ECO:0007669"/>
    <property type="project" value="InterPro"/>
</dbReference>
<evidence type="ECO:0000256" key="10">
    <source>
        <dbReference type="ARBA" id="ARBA00023204"/>
    </source>
</evidence>
<dbReference type="RefSeq" id="WP_154545696.1">
    <property type="nucleotide sequence ID" value="NZ_JAQYQY010000012.1"/>
</dbReference>
<dbReference type="Pfam" id="PF06827">
    <property type="entry name" value="zf-FPG_IleRS"/>
    <property type="match status" value="1"/>
</dbReference>
<dbReference type="GO" id="GO:0008270">
    <property type="term" value="F:zinc ion binding"/>
    <property type="evidence" value="ECO:0007669"/>
    <property type="project" value="UniProtKB-KW"/>
</dbReference>
<dbReference type="GO" id="GO:0000703">
    <property type="term" value="F:oxidized pyrimidine nucleobase lesion DNA N-glycosylase activity"/>
    <property type="evidence" value="ECO:0007669"/>
    <property type="project" value="TreeGrafter"/>
</dbReference>
<evidence type="ECO:0000256" key="13">
    <source>
        <dbReference type="ARBA" id="ARBA00023295"/>
    </source>
</evidence>
<dbReference type="Gene3D" id="3.20.190.10">
    <property type="entry name" value="MutM-like, N-terminal"/>
    <property type="match status" value="1"/>
</dbReference>
<comment type="caution">
    <text evidence="18">The sequence shown here is derived from an EMBL/GenBank/DDBJ whole genome shotgun (WGS) entry which is preliminary data.</text>
</comment>
<evidence type="ECO:0000256" key="11">
    <source>
        <dbReference type="ARBA" id="ARBA00023239"/>
    </source>
</evidence>
<dbReference type="EC" id="4.2.99.18" evidence="3"/>
<keyword evidence="19" id="KW-1185">Reference proteome</keyword>
<dbReference type="SUPFAM" id="SSF46946">
    <property type="entry name" value="S13-like H2TH domain"/>
    <property type="match status" value="1"/>
</dbReference>
<keyword evidence="9" id="KW-0238">DNA-binding</keyword>
<organism evidence="18 19">
    <name type="scientific">Mobiluncus porci</name>
    <dbReference type="NCBI Taxonomy" id="2652278"/>
    <lineage>
        <taxon>Bacteria</taxon>
        <taxon>Bacillati</taxon>
        <taxon>Actinomycetota</taxon>
        <taxon>Actinomycetes</taxon>
        <taxon>Actinomycetales</taxon>
        <taxon>Actinomycetaceae</taxon>
        <taxon>Mobiluncus</taxon>
    </lineage>
</organism>
<dbReference type="InterPro" id="IPR010663">
    <property type="entry name" value="Znf_FPG/IleRS"/>
</dbReference>
<evidence type="ECO:0000256" key="2">
    <source>
        <dbReference type="ARBA" id="ARBA00009409"/>
    </source>
</evidence>
<keyword evidence="12" id="KW-0511">Multifunctional enzyme</keyword>
<dbReference type="PANTHER" id="PTHR42697:SF1">
    <property type="entry name" value="ENDONUCLEASE 8"/>
    <property type="match status" value="1"/>
</dbReference>
<evidence type="ECO:0000259" key="17">
    <source>
        <dbReference type="PROSITE" id="PS51068"/>
    </source>
</evidence>
<evidence type="ECO:0000256" key="14">
    <source>
        <dbReference type="ARBA" id="ARBA00044632"/>
    </source>
</evidence>
<dbReference type="SMART" id="SM01232">
    <property type="entry name" value="H2TH"/>
    <property type="match status" value="1"/>
</dbReference>
<sequence>MPEGHSIFRLAEQFRAVLGGEIVRASSPQGRFTDGARELDGKRLIGVRTHGKHLFLQFAPTLVRSEADSIETLQLTQAEGNHSGEYSAETKSQKARSHDSIWLHVHLGIYGSWRFTGDEQFVAPIRGDSEATGPEIEVTLTESKKTEIIHEIPAHFQVDDSAWAPHEHFADRWFLMPGDFDAFEPIGTVRLRLLTSHGAADLTGPNRCELMTWEEVQATEARLGPDPLAADDDFEAFVQRAATRKKGIGEALMDQAVIAGVGNIYRAEVLYAARLNPFKPAKEVSVKKLRQIWDWLRRFMPLGVESGRVTTIDREDFAEFVERETAADREIKPIDERYYVYQRDGRPCLRCAATIRLEIVATRKLYWCPRCQR</sequence>
<dbReference type="GO" id="GO:0006979">
    <property type="term" value="P:response to oxidative stress"/>
    <property type="evidence" value="ECO:0007669"/>
    <property type="project" value="UniProtKB-ARBA"/>
</dbReference>
<dbReference type="SUPFAM" id="SSF81624">
    <property type="entry name" value="N-terminal domain of MutM-like DNA repair proteins"/>
    <property type="match status" value="1"/>
</dbReference>
<proteinExistence type="inferred from homology"/>
<keyword evidence="8" id="KW-0862">Zinc</keyword>
<dbReference type="InterPro" id="IPR015886">
    <property type="entry name" value="H2TH_FPG"/>
</dbReference>
<evidence type="ECO:0000259" key="16">
    <source>
        <dbReference type="PROSITE" id="PS51066"/>
    </source>
</evidence>
<comment type="catalytic activity">
    <reaction evidence="14">
        <text>2'-deoxyribonucleotide-(2'-deoxyribose 5'-phosphate)-2'-deoxyribonucleotide-DNA = a 3'-end 2'-deoxyribonucleotide-(2,3-dehydro-2,3-deoxyribose 5'-phosphate)-DNA + a 5'-end 5'-phospho-2'-deoxyribonucleoside-DNA + H(+)</text>
        <dbReference type="Rhea" id="RHEA:66592"/>
        <dbReference type="Rhea" id="RHEA-COMP:13180"/>
        <dbReference type="Rhea" id="RHEA-COMP:16897"/>
        <dbReference type="Rhea" id="RHEA-COMP:17067"/>
        <dbReference type="ChEBI" id="CHEBI:15378"/>
        <dbReference type="ChEBI" id="CHEBI:136412"/>
        <dbReference type="ChEBI" id="CHEBI:157695"/>
        <dbReference type="ChEBI" id="CHEBI:167181"/>
        <dbReference type="EC" id="4.2.99.18"/>
    </reaction>
</comment>
<evidence type="ECO:0000313" key="19">
    <source>
        <dbReference type="Proteomes" id="UP000442535"/>
    </source>
</evidence>
<reference evidence="18 19" key="1">
    <citation type="submission" date="2019-08" db="EMBL/GenBank/DDBJ databases">
        <title>In-depth cultivation of the pig gut microbiome towards novel bacterial diversity and tailored functional studies.</title>
        <authorList>
            <person name="Wylensek D."/>
            <person name="Hitch T.C.A."/>
            <person name="Clavel T."/>
        </authorList>
    </citation>
    <scope>NUCLEOTIDE SEQUENCE [LARGE SCALE GENOMIC DNA]</scope>
    <source>
        <strain evidence="18 19">RF-GAM-744-WT-7</strain>
    </source>
</reference>
<keyword evidence="13" id="KW-0326">Glycosidase</keyword>
<evidence type="ECO:0000256" key="5">
    <source>
        <dbReference type="ARBA" id="ARBA00022763"/>
    </source>
</evidence>
<dbReference type="PANTHER" id="PTHR42697">
    <property type="entry name" value="ENDONUCLEASE 8"/>
    <property type="match status" value="1"/>
</dbReference>
<dbReference type="PROSITE" id="PS51068">
    <property type="entry name" value="FPG_CAT"/>
    <property type="match status" value="1"/>
</dbReference>
<evidence type="ECO:0000256" key="3">
    <source>
        <dbReference type="ARBA" id="ARBA00012720"/>
    </source>
</evidence>
<dbReference type="PROSITE" id="PS51066">
    <property type="entry name" value="ZF_FPG_2"/>
    <property type="match status" value="1"/>
</dbReference>
<dbReference type="Proteomes" id="UP000442535">
    <property type="component" value="Unassembled WGS sequence"/>
</dbReference>
<dbReference type="GO" id="GO:0140078">
    <property type="term" value="F:class I DNA-(apurinic or apyrimidinic site) endonuclease activity"/>
    <property type="evidence" value="ECO:0007669"/>
    <property type="project" value="UniProtKB-EC"/>
</dbReference>
<dbReference type="InterPro" id="IPR010979">
    <property type="entry name" value="Ribosomal_uS13-like_H2TH"/>
</dbReference>
<dbReference type="Pfam" id="PF06831">
    <property type="entry name" value="H2TH"/>
    <property type="match status" value="1"/>
</dbReference>
<dbReference type="AlphaFoldDB" id="A0A7K0K432"/>
<keyword evidence="6 15" id="KW-0863">Zinc-finger</keyword>
<dbReference type="InterPro" id="IPR012319">
    <property type="entry name" value="FPG_cat"/>
</dbReference>
<evidence type="ECO:0000256" key="9">
    <source>
        <dbReference type="ARBA" id="ARBA00023125"/>
    </source>
</evidence>
<accession>A0A7K0K432</accession>
<evidence type="ECO:0000256" key="15">
    <source>
        <dbReference type="PROSITE-ProRule" id="PRU00391"/>
    </source>
</evidence>
<dbReference type="InterPro" id="IPR000214">
    <property type="entry name" value="Znf_DNA_glyclase/AP_lyase"/>
</dbReference>
<keyword evidence="11" id="KW-0456">Lyase</keyword>
<dbReference type="GO" id="GO:0006284">
    <property type="term" value="P:base-excision repair"/>
    <property type="evidence" value="ECO:0007669"/>
    <property type="project" value="InterPro"/>
</dbReference>
<evidence type="ECO:0000256" key="8">
    <source>
        <dbReference type="ARBA" id="ARBA00022833"/>
    </source>
</evidence>
<name>A0A7K0K432_9ACTO</name>
<protein>
    <recommendedName>
        <fullName evidence="3">DNA-(apurinic or apyrimidinic site) lyase</fullName>
        <ecNumber evidence="3">4.2.99.18</ecNumber>
    </recommendedName>
</protein>
<dbReference type="GO" id="GO:0008534">
    <property type="term" value="F:oxidized purine nucleobase lesion DNA N-glycosylase activity"/>
    <property type="evidence" value="ECO:0007669"/>
    <property type="project" value="UniProtKB-ARBA"/>
</dbReference>
<evidence type="ECO:0000256" key="4">
    <source>
        <dbReference type="ARBA" id="ARBA00022723"/>
    </source>
</evidence>
<keyword evidence="7" id="KW-0378">Hydrolase</keyword>
<evidence type="ECO:0000256" key="6">
    <source>
        <dbReference type="ARBA" id="ARBA00022771"/>
    </source>
</evidence>
<feature type="domain" description="Formamidopyrimidine-DNA glycosylase catalytic" evidence="17">
    <location>
        <begin position="2"/>
        <end position="133"/>
    </location>
</feature>
<gene>
    <name evidence="18" type="ORF">FYJ63_08375</name>
</gene>
<dbReference type="FunFam" id="1.10.8.50:FF:000003">
    <property type="entry name" value="Formamidopyrimidine-DNA glycosylase"/>
    <property type="match status" value="1"/>
</dbReference>
<keyword evidence="5" id="KW-0227">DNA damage</keyword>
<evidence type="ECO:0000256" key="12">
    <source>
        <dbReference type="ARBA" id="ARBA00023268"/>
    </source>
</evidence>
<dbReference type="CDD" id="cd08970">
    <property type="entry name" value="AcNei1_N"/>
    <property type="match status" value="1"/>
</dbReference>
<feature type="domain" description="FPG-type" evidence="16">
    <location>
        <begin position="339"/>
        <end position="373"/>
    </location>
</feature>
<evidence type="ECO:0000256" key="1">
    <source>
        <dbReference type="ARBA" id="ARBA00001947"/>
    </source>
</evidence>
<dbReference type="InterPro" id="IPR035937">
    <property type="entry name" value="FPG_N"/>
</dbReference>
<dbReference type="EMBL" id="VUMY01000015">
    <property type="protein sequence ID" value="MST50242.1"/>
    <property type="molecule type" value="Genomic_DNA"/>
</dbReference>
<dbReference type="Gene3D" id="1.10.8.50">
    <property type="match status" value="1"/>
</dbReference>
<evidence type="ECO:0000313" key="18">
    <source>
        <dbReference type="EMBL" id="MST50242.1"/>
    </source>
</evidence>
<keyword evidence="10" id="KW-0234">DNA repair</keyword>
<comment type="similarity">
    <text evidence="2">Belongs to the FPG family.</text>
</comment>
<dbReference type="GO" id="GO:0003690">
    <property type="term" value="F:double-stranded DNA binding"/>
    <property type="evidence" value="ECO:0007669"/>
    <property type="project" value="UniProtKB-ARBA"/>
</dbReference>
<dbReference type="SUPFAM" id="SSF57716">
    <property type="entry name" value="Glucocorticoid receptor-like (DNA-binding domain)"/>
    <property type="match status" value="1"/>
</dbReference>